<dbReference type="RefSeq" id="WP_166828491.1">
    <property type="nucleotide sequence ID" value="NZ_JAAOLX010000008.1"/>
</dbReference>
<accession>A0ABX0KZA4</accession>
<dbReference type="EMBL" id="JAAOLX010000008">
    <property type="protein sequence ID" value="NHQ87720.1"/>
    <property type="molecule type" value="Genomic_DNA"/>
</dbReference>
<name>A0ABX0KZA4_9NEIS</name>
<protein>
    <submittedName>
        <fullName evidence="2">Uncharacterized protein</fullName>
    </submittedName>
</protein>
<evidence type="ECO:0000313" key="3">
    <source>
        <dbReference type="Proteomes" id="UP000712570"/>
    </source>
</evidence>
<gene>
    <name evidence="2" type="ORF">HA050_16505</name>
</gene>
<comment type="caution">
    <text evidence="2">The sequence shown here is derived from an EMBL/GenBank/DDBJ whole genome shotgun (WGS) entry which is preliminary data.</text>
</comment>
<sequence length="57" mass="6306">MDIRNIEHFSLLQTAAKPVPRLEPTTALNPISTVERTEGAREQPKEVGKGNTIDTYA</sequence>
<dbReference type="Proteomes" id="UP000712570">
    <property type="component" value="Unassembled WGS sequence"/>
</dbReference>
<organism evidence="2 3">
    <name type="scientific">Iodobacter violaceini</name>
    <dbReference type="NCBI Taxonomy" id="3044271"/>
    <lineage>
        <taxon>Bacteria</taxon>
        <taxon>Pseudomonadati</taxon>
        <taxon>Pseudomonadota</taxon>
        <taxon>Betaproteobacteria</taxon>
        <taxon>Neisseriales</taxon>
        <taxon>Chitinibacteraceae</taxon>
        <taxon>Iodobacter</taxon>
    </lineage>
</organism>
<reference evidence="2 3" key="1">
    <citation type="submission" date="2020-03" db="EMBL/GenBank/DDBJ databases">
        <title>Draft genome sequence of environmentally isolated violet-colored cultures.</title>
        <authorList>
            <person name="Wilson H.S."/>
        </authorList>
    </citation>
    <scope>NUCLEOTIDE SEQUENCE [LARGE SCALE GENOMIC DNA]</scope>
    <source>
        <strain evidence="2 3">HSC-16F04</strain>
    </source>
</reference>
<feature type="region of interest" description="Disordered" evidence="1">
    <location>
        <begin position="21"/>
        <end position="57"/>
    </location>
</feature>
<feature type="compositionally biased region" description="Basic and acidic residues" evidence="1">
    <location>
        <begin position="35"/>
        <end position="48"/>
    </location>
</feature>
<keyword evidence="3" id="KW-1185">Reference proteome</keyword>
<evidence type="ECO:0000313" key="2">
    <source>
        <dbReference type="EMBL" id="NHQ87720.1"/>
    </source>
</evidence>
<proteinExistence type="predicted"/>
<evidence type="ECO:0000256" key="1">
    <source>
        <dbReference type="SAM" id="MobiDB-lite"/>
    </source>
</evidence>